<organism evidence="3 4">
    <name type="scientific">Candidatus Scatosoma pullistercoris</name>
    <dbReference type="NCBI Taxonomy" id="2840934"/>
    <lineage>
        <taxon>Bacteria</taxon>
        <taxon>Bacillati</taxon>
        <taxon>Bacillota</taxon>
        <taxon>Clostridia</taxon>
        <taxon>Candidatus Scatosoma</taxon>
    </lineage>
</organism>
<proteinExistence type="inferred from homology"/>
<dbReference type="Gene3D" id="3.40.50.720">
    <property type="entry name" value="NAD(P)-binding Rossmann-like Domain"/>
    <property type="match status" value="1"/>
</dbReference>
<evidence type="ECO:0000313" key="3">
    <source>
        <dbReference type="EMBL" id="HIU59299.1"/>
    </source>
</evidence>
<dbReference type="InterPro" id="IPR001509">
    <property type="entry name" value="Epimerase_deHydtase"/>
</dbReference>
<dbReference type="InterPro" id="IPR036291">
    <property type="entry name" value="NAD(P)-bd_dom_sf"/>
</dbReference>
<dbReference type="Pfam" id="PF01370">
    <property type="entry name" value="Epimerase"/>
    <property type="match status" value="1"/>
</dbReference>
<evidence type="ECO:0000256" key="1">
    <source>
        <dbReference type="ARBA" id="ARBA00007637"/>
    </source>
</evidence>
<reference evidence="3" key="1">
    <citation type="submission" date="2020-10" db="EMBL/GenBank/DDBJ databases">
        <authorList>
            <person name="Gilroy R."/>
        </authorList>
    </citation>
    <scope>NUCLEOTIDE SEQUENCE</scope>
    <source>
        <strain evidence="3">11687</strain>
    </source>
</reference>
<comment type="similarity">
    <text evidence="1">Belongs to the NAD(P)-dependent epimerase/dehydratase family.</text>
</comment>
<dbReference type="SUPFAM" id="SSF51735">
    <property type="entry name" value="NAD(P)-binding Rossmann-fold domains"/>
    <property type="match status" value="1"/>
</dbReference>
<dbReference type="Proteomes" id="UP000824081">
    <property type="component" value="Unassembled WGS sequence"/>
</dbReference>
<evidence type="ECO:0000259" key="2">
    <source>
        <dbReference type="Pfam" id="PF01370"/>
    </source>
</evidence>
<sequence>MKKVIVTGPTGAIGTALLELLSRRGVEVCAICRPGSPGTEKIRGLNGVRIVECDLSGYASLAGSLPAADAFFHLAWKKTTVSGRDDLDTQLDNVRYSLDAARLAEQCGCKVFVGAGSQAEYGIAQAPLGEKTPVFPESGYGIAKYAAGRLTANFCARAAIRHCWVRVVSVYGPNDGETSLISYLFRALREGETPRLTSCGQVWDYLYSKDAAKAFFAVAECGKDGRTYCLGSGQPRPLREYVEELRDCVAPGAQLCFGAIPYYPHQPMHLAADIRQLTEDTGWKPEKSFREGISEILRFGRG</sequence>
<name>A0A9D1SG90_9FIRM</name>
<protein>
    <submittedName>
        <fullName evidence="3">NAD(P)-dependent oxidoreductase</fullName>
    </submittedName>
</protein>
<evidence type="ECO:0000313" key="4">
    <source>
        <dbReference type="Proteomes" id="UP000824081"/>
    </source>
</evidence>
<comment type="caution">
    <text evidence="3">The sequence shown here is derived from an EMBL/GenBank/DDBJ whole genome shotgun (WGS) entry which is preliminary data.</text>
</comment>
<dbReference type="AlphaFoldDB" id="A0A9D1SG90"/>
<reference evidence="3" key="2">
    <citation type="journal article" date="2021" name="PeerJ">
        <title>Extensive microbial diversity within the chicken gut microbiome revealed by metagenomics and culture.</title>
        <authorList>
            <person name="Gilroy R."/>
            <person name="Ravi A."/>
            <person name="Getino M."/>
            <person name="Pursley I."/>
            <person name="Horton D.L."/>
            <person name="Alikhan N.F."/>
            <person name="Baker D."/>
            <person name="Gharbi K."/>
            <person name="Hall N."/>
            <person name="Watson M."/>
            <person name="Adriaenssens E.M."/>
            <person name="Foster-Nyarko E."/>
            <person name="Jarju S."/>
            <person name="Secka A."/>
            <person name="Antonio M."/>
            <person name="Oren A."/>
            <person name="Chaudhuri R.R."/>
            <person name="La Ragione R."/>
            <person name="Hildebrand F."/>
            <person name="Pallen M.J."/>
        </authorList>
    </citation>
    <scope>NUCLEOTIDE SEQUENCE</scope>
    <source>
        <strain evidence="3">11687</strain>
    </source>
</reference>
<gene>
    <name evidence="3" type="ORF">IAC57_04255</name>
</gene>
<dbReference type="PANTHER" id="PTHR43000">
    <property type="entry name" value="DTDP-D-GLUCOSE 4,6-DEHYDRATASE-RELATED"/>
    <property type="match status" value="1"/>
</dbReference>
<dbReference type="EMBL" id="DVMZ01000109">
    <property type="protein sequence ID" value="HIU59299.1"/>
    <property type="molecule type" value="Genomic_DNA"/>
</dbReference>
<feature type="domain" description="NAD-dependent epimerase/dehydratase" evidence="2">
    <location>
        <begin position="4"/>
        <end position="231"/>
    </location>
</feature>
<accession>A0A9D1SG90</accession>